<dbReference type="GO" id="GO:0005886">
    <property type="term" value="C:plasma membrane"/>
    <property type="evidence" value="ECO:0007669"/>
    <property type="project" value="UniProtKB-SubCell"/>
</dbReference>
<feature type="transmembrane region" description="Helical" evidence="6">
    <location>
        <begin position="110"/>
        <end position="133"/>
    </location>
</feature>
<dbReference type="PANTHER" id="PTHR30086">
    <property type="entry name" value="ARGININE EXPORTER PROTEIN ARGO"/>
    <property type="match status" value="1"/>
</dbReference>
<protein>
    <submittedName>
        <fullName evidence="7">Threonine/homoserine/homoserine lactone efflux protein</fullName>
    </submittedName>
</protein>
<dbReference type="Pfam" id="PF01810">
    <property type="entry name" value="LysE"/>
    <property type="match status" value="1"/>
</dbReference>
<evidence type="ECO:0000256" key="6">
    <source>
        <dbReference type="SAM" id="Phobius"/>
    </source>
</evidence>
<evidence type="ECO:0000256" key="4">
    <source>
        <dbReference type="ARBA" id="ARBA00022989"/>
    </source>
</evidence>
<dbReference type="GO" id="GO:0015171">
    <property type="term" value="F:amino acid transmembrane transporter activity"/>
    <property type="evidence" value="ECO:0007669"/>
    <property type="project" value="TreeGrafter"/>
</dbReference>
<dbReference type="RefSeq" id="WP_090683355.1">
    <property type="nucleotide sequence ID" value="NZ_CADERL010000016.1"/>
</dbReference>
<sequence>MHSTSSTALFVLGTAIVLIMPGPTNTLLAIAGLRQGVKRAARLIIAELAGYLVSISLWGRCLTHAAPSLTWLPMLVRVASCLYVAYLAVHTWRTAVDFQTSSHKTIGLRALFVASLLNPKAILFAGTIFPAAAFSGWAAYLPAMGIFTLLLIPIALAWIAFGAALCSGRLTWVSPEGMQRCASVVLGAFSLSLAWTLVH</sequence>
<evidence type="ECO:0000256" key="5">
    <source>
        <dbReference type="ARBA" id="ARBA00023136"/>
    </source>
</evidence>
<feature type="transmembrane region" description="Helical" evidence="6">
    <location>
        <begin position="139"/>
        <end position="165"/>
    </location>
</feature>
<dbReference type="GO" id="GO:0033228">
    <property type="term" value="P:cysteine export across plasma membrane"/>
    <property type="evidence" value="ECO:0007669"/>
    <property type="project" value="TreeGrafter"/>
</dbReference>
<name>A0A1G7TZF9_9BURK</name>
<keyword evidence="4 6" id="KW-1133">Transmembrane helix</keyword>
<evidence type="ECO:0000313" key="7">
    <source>
        <dbReference type="EMBL" id="SDG40484.1"/>
    </source>
</evidence>
<dbReference type="AlphaFoldDB" id="A0A1G7TZF9"/>
<comment type="subcellular location">
    <subcellularLocation>
        <location evidence="1">Cell membrane</location>
        <topology evidence="1">Multi-pass membrane protein</topology>
    </subcellularLocation>
</comment>
<evidence type="ECO:0000256" key="1">
    <source>
        <dbReference type="ARBA" id="ARBA00004651"/>
    </source>
</evidence>
<dbReference type="OrthoDB" id="6710777at2"/>
<dbReference type="InterPro" id="IPR001123">
    <property type="entry name" value="LeuE-type"/>
</dbReference>
<dbReference type="EMBL" id="FNCJ01000003">
    <property type="protein sequence ID" value="SDG40484.1"/>
    <property type="molecule type" value="Genomic_DNA"/>
</dbReference>
<dbReference type="PANTHER" id="PTHR30086:SF20">
    <property type="entry name" value="ARGININE EXPORTER PROTEIN ARGO-RELATED"/>
    <property type="match status" value="1"/>
</dbReference>
<accession>A0A1G7TZF9</accession>
<evidence type="ECO:0000256" key="3">
    <source>
        <dbReference type="ARBA" id="ARBA00022692"/>
    </source>
</evidence>
<feature type="transmembrane region" description="Helical" evidence="6">
    <location>
        <begin position="71"/>
        <end position="89"/>
    </location>
</feature>
<evidence type="ECO:0000256" key="2">
    <source>
        <dbReference type="ARBA" id="ARBA00022475"/>
    </source>
</evidence>
<feature type="transmembrane region" description="Helical" evidence="6">
    <location>
        <begin position="40"/>
        <end position="59"/>
    </location>
</feature>
<keyword evidence="2" id="KW-1003">Cell membrane</keyword>
<feature type="transmembrane region" description="Helical" evidence="6">
    <location>
        <begin position="177"/>
        <end position="198"/>
    </location>
</feature>
<dbReference type="Proteomes" id="UP000199706">
    <property type="component" value="Unassembled WGS sequence"/>
</dbReference>
<organism evidence="7 8">
    <name type="scientific">Paraburkholderia phenazinium</name>
    <dbReference type="NCBI Taxonomy" id="60549"/>
    <lineage>
        <taxon>Bacteria</taxon>
        <taxon>Pseudomonadati</taxon>
        <taxon>Pseudomonadota</taxon>
        <taxon>Betaproteobacteria</taxon>
        <taxon>Burkholderiales</taxon>
        <taxon>Burkholderiaceae</taxon>
        <taxon>Paraburkholderia</taxon>
    </lineage>
</organism>
<evidence type="ECO:0000313" key="8">
    <source>
        <dbReference type="Proteomes" id="UP000199706"/>
    </source>
</evidence>
<reference evidence="7 8" key="1">
    <citation type="submission" date="2016-10" db="EMBL/GenBank/DDBJ databases">
        <authorList>
            <person name="de Groot N.N."/>
        </authorList>
    </citation>
    <scope>NUCLEOTIDE SEQUENCE [LARGE SCALE GENOMIC DNA]</scope>
    <source>
        <strain evidence="7 8">LMG 2247</strain>
    </source>
</reference>
<feature type="transmembrane region" description="Helical" evidence="6">
    <location>
        <begin position="6"/>
        <end position="28"/>
    </location>
</feature>
<gene>
    <name evidence="7" type="ORF">SAMN05216466_103226</name>
</gene>
<proteinExistence type="predicted"/>
<keyword evidence="5 6" id="KW-0472">Membrane</keyword>
<keyword evidence="3 6" id="KW-0812">Transmembrane</keyword>